<evidence type="ECO:0000313" key="1">
    <source>
        <dbReference type="EMBL" id="RDX45532.1"/>
    </source>
</evidence>
<name>A0A371CZ21_9APHY</name>
<organism evidence="1 2">
    <name type="scientific">Lentinus brumalis</name>
    <dbReference type="NCBI Taxonomy" id="2498619"/>
    <lineage>
        <taxon>Eukaryota</taxon>
        <taxon>Fungi</taxon>
        <taxon>Dikarya</taxon>
        <taxon>Basidiomycota</taxon>
        <taxon>Agaricomycotina</taxon>
        <taxon>Agaricomycetes</taxon>
        <taxon>Polyporales</taxon>
        <taxon>Polyporaceae</taxon>
        <taxon>Lentinus</taxon>
    </lineage>
</organism>
<dbReference type="EMBL" id="KZ857436">
    <property type="protein sequence ID" value="RDX45532.1"/>
    <property type="molecule type" value="Genomic_DNA"/>
</dbReference>
<proteinExistence type="predicted"/>
<evidence type="ECO:0000313" key="2">
    <source>
        <dbReference type="Proteomes" id="UP000256964"/>
    </source>
</evidence>
<dbReference type="AlphaFoldDB" id="A0A371CZ21"/>
<accession>A0A371CZ21</accession>
<gene>
    <name evidence="1" type="ORF">OH76DRAFT_943941</name>
</gene>
<dbReference type="Proteomes" id="UP000256964">
    <property type="component" value="Unassembled WGS sequence"/>
</dbReference>
<reference evidence="1 2" key="1">
    <citation type="journal article" date="2018" name="Biotechnol. Biofuels">
        <title>Integrative visual omics of the white-rot fungus Polyporus brumalis exposes the biotechnological potential of its oxidative enzymes for delignifying raw plant biomass.</title>
        <authorList>
            <person name="Miyauchi S."/>
            <person name="Rancon A."/>
            <person name="Drula E."/>
            <person name="Hage H."/>
            <person name="Chaduli D."/>
            <person name="Favel A."/>
            <person name="Grisel S."/>
            <person name="Henrissat B."/>
            <person name="Herpoel-Gimbert I."/>
            <person name="Ruiz-Duenas F.J."/>
            <person name="Chevret D."/>
            <person name="Hainaut M."/>
            <person name="Lin J."/>
            <person name="Wang M."/>
            <person name="Pangilinan J."/>
            <person name="Lipzen A."/>
            <person name="Lesage-Meessen L."/>
            <person name="Navarro D."/>
            <person name="Riley R."/>
            <person name="Grigoriev I.V."/>
            <person name="Zhou S."/>
            <person name="Raouche S."/>
            <person name="Rosso M.N."/>
        </authorList>
    </citation>
    <scope>NUCLEOTIDE SEQUENCE [LARGE SCALE GENOMIC DNA]</scope>
    <source>
        <strain evidence="1 2">BRFM 1820</strain>
    </source>
</reference>
<protein>
    <submittedName>
        <fullName evidence="1">Uncharacterized protein</fullName>
    </submittedName>
</protein>
<keyword evidence="2" id="KW-1185">Reference proteome</keyword>
<sequence length="163" mass="18444">MYLSHIWDRSSESSFGAVFRTFREAVASPSQSQRHWSDHRQYIGCHSSRQREYSIHRLKPEERPTHRVRSDCAPDLGAQLWLTMDPAILVPLRVPFVVSRGTNPVRREVAPTRSPLRRCCPSRQADLRCVQGDLRGDFLTPRAAAKISLAASYAACVADTGRL</sequence>